<name>A0A812UVI6_SYMPI</name>
<organism evidence="1 2">
    <name type="scientific">Symbiodinium pilosum</name>
    <name type="common">Dinoflagellate</name>
    <dbReference type="NCBI Taxonomy" id="2952"/>
    <lineage>
        <taxon>Eukaryota</taxon>
        <taxon>Sar</taxon>
        <taxon>Alveolata</taxon>
        <taxon>Dinophyceae</taxon>
        <taxon>Suessiales</taxon>
        <taxon>Symbiodiniaceae</taxon>
        <taxon>Symbiodinium</taxon>
    </lineage>
</organism>
<gene>
    <name evidence="1" type="ORF">SPIL2461_LOCUS15899</name>
</gene>
<protein>
    <submittedName>
        <fullName evidence="1">Uncharacterized protein</fullName>
    </submittedName>
</protein>
<evidence type="ECO:0000313" key="2">
    <source>
        <dbReference type="Proteomes" id="UP000649617"/>
    </source>
</evidence>
<dbReference type="Proteomes" id="UP000649617">
    <property type="component" value="Unassembled WGS sequence"/>
</dbReference>
<dbReference type="AlphaFoldDB" id="A0A812UVI6"/>
<accession>A0A812UVI6</accession>
<keyword evidence="2" id="KW-1185">Reference proteome</keyword>
<proteinExistence type="predicted"/>
<dbReference type="OrthoDB" id="437647at2759"/>
<comment type="caution">
    <text evidence="1">The sequence shown here is derived from an EMBL/GenBank/DDBJ whole genome shotgun (WGS) entry which is preliminary data.</text>
</comment>
<dbReference type="EMBL" id="CAJNIZ010040091">
    <property type="protein sequence ID" value="CAE7598701.1"/>
    <property type="molecule type" value="Genomic_DNA"/>
</dbReference>
<reference evidence="1" key="1">
    <citation type="submission" date="2021-02" db="EMBL/GenBank/DDBJ databases">
        <authorList>
            <person name="Dougan E. K."/>
            <person name="Rhodes N."/>
            <person name="Thang M."/>
            <person name="Chan C."/>
        </authorList>
    </citation>
    <scope>NUCLEOTIDE SEQUENCE</scope>
</reference>
<sequence length="475" mass="52618">MYQDVMTETTASVGKIFSQLNLDAAFGAGTRELLDSTLEEFTGLETRDEWEMCCFCCILCCHTGTACMDCCMDLSYDRRHRRQYSLAEAPQQEAMEDDKPKQSLLERIASLTSEDLSIALRRVMSCQAYNCNLGSEEWTAQERLGFWLFEKKFSEPERLSLEKCMEEVKAAAPELLEKAHINATEAEHKMKSQDAKALAKFIKLFAATAVANHGAAIAAEGLSALNIGACEKVLCAGDLKYELDPTGLHKCTWSCPAADVGAAPMIPTQFQSVGLSLAEQVQEVEPLRQEVADAIDAANETEKLHSEEDFEKSKAWAMIRKLKVDFHQAINGDPLVLLKTGSPSELGHAKPNAVRYHGRCAPDVYYEGERLIYTGSNKDIPHGAVVKIMRVAGGWLFSVPAGHVEVKYLGKKVIVPSSEVKRQAMGKVKIDEGLQDWLMSTGNSLQVQMPAKHDPSRQEVADTMWFPVSRKDKGE</sequence>
<evidence type="ECO:0000313" key="1">
    <source>
        <dbReference type="EMBL" id="CAE7598701.1"/>
    </source>
</evidence>